<evidence type="ECO:0000259" key="10">
    <source>
        <dbReference type="Pfam" id="PF01568"/>
    </source>
</evidence>
<dbReference type="Gene3D" id="3.40.50.740">
    <property type="match status" value="1"/>
</dbReference>
<dbReference type="Gene3D" id="3.40.228.10">
    <property type="entry name" value="Dimethylsulfoxide Reductase, domain 2"/>
    <property type="match status" value="1"/>
</dbReference>
<keyword evidence="7" id="KW-0408">Iron</keyword>
<organism evidence="11 12">
    <name type="scientific">Calderihabitans maritimus</name>
    <dbReference type="NCBI Taxonomy" id="1246530"/>
    <lineage>
        <taxon>Bacteria</taxon>
        <taxon>Bacillati</taxon>
        <taxon>Bacillota</taxon>
        <taxon>Clostridia</taxon>
        <taxon>Neomoorellales</taxon>
        <taxon>Calderihabitantaceae</taxon>
        <taxon>Calderihabitans</taxon>
    </lineage>
</organism>
<dbReference type="GO" id="GO:0043546">
    <property type="term" value="F:molybdopterin cofactor binding"/>
    <property type="evidence" value="ECO:0007669"/>
    <property type="project" value="InterPro"/>
</dbReference>
<sequence length="525" mass="59014">MTNSINELLQTEVILLIGSNTTEAHPVTGYRIKQAVKDGAKLIVADPRKIELVRYADIWLRLRPGSNVALLNGLAHVILREGLWDKKFVEERSEGFEEWQESIRKYTPELVEKHTGIPAQDIVAAAHLFGKADRATIVYAMGITQYTSGTNNVLAIANLAMLTGNVGREGTGVAPLRGQNNVQGACDVGCLPNYFPSYQPVEDPEVRRIFEEGWGAKLPRHNGYTVTEMFEAAARGKVKAMYIMGENPVLSDPDARHVVEALERLDFLLVQDIFMTETAEKAHVVLPAASFAEKDGTFTNTERRIQRVRKAIEPPGESKADWEIIQLLARKLGADWNYPHPKNIMTEIARFTPIYGGISYDRLEEKGIQWPCPHPDHPGTKFLHAEKFSRGKGRFHVVEYLPPAEVPDEEYPLWLSTGRMLYHFHTGSMSRRSKGLHEIHSEELAMIHPKDAQKYRVQDGDTIQVVSRRGKVKTKVQVTDHVPSGTVFMTFHFRETPTNQLTNTATDPICKIPELKACAIKIEPV</sequence>
<dbReference type="Proteomes" id="UP000197032">
    <property type="component" value="Unassembled WGS sequence"/>
</dbReference>
<dbReference type="Gene3D" id="2.40.40.20">
    <property type="match status" value="1"/>
</dbReference>
<dbReference type="EMBL" id="BDGJ01000198">
    <property type="protein sequence ID" value="GAW94194.1"/>
    <property type="molecule type" value="Genomic_DNA"/>
</dbReference>
<dbReference type="PANTHER" id="PTHR43105:SF14">
    <property type="entry name" value="FORMATE DEHYDROGENASE H"/>
    <property type="match status" value="1"/>
</dbReference>
<protein>
    <submittedName>
        <fullName evidence="11">Formate dehydrogenase subunit alpha</fullName>
    </submittedName>
</protein>
<dbReference type="GO" id="GO:0016020">
    <property type="term" value="C:membrane"/>
    <property type="evidence" value="ECO:0007669"/>
    <property type="project" value="TreeGrafter"/>
</dbReference>
<evidence type="ECO:0000256" key="8">
    <source>
        <dbReference type="ARBA" id="ARBA00023014"/>
    </source>
</evidence>
<dbReference type="InterPro" id="IPR006656">
    <property type="entry name" value="Mopterin_OxRdtase"/>
</dbReference>
<evidence type="ECO:0000256" key="7">
    <source>
        <dbReference type="ARBA" id="ARBA00023004"/>
    </source>
</evidence>
<dbReference type="FunFam" id="2.40.40.20:FF:000005">
    <property type="entry name" value="Periplasmic nitrate reductase"/>
    <property type="match status" value="1"/>
</dbReference>
<dbReference type="Pfam" id="PF00384">
    <property type="entry name" value="Molybdopterin"/>
    <property type="match status" value="1"/>
</dbReference>
<proteinExistence type="predicted"/>
<dbReference type="InterPro" id="IPR050123">
    <property type="entry name" value="Prok_molybdopt-oxidoreductase"/>
</dbReference>
<feature type="domain" description="Molybdopterin dinucleotide-binding" evidence="10">
    <location>
        <begin position="413"/>
        <end position="519"/>
    </location>
</feature>
<dbReference type="Pfam" id="PF01568">
    <property type="entry name" value="Molydop_binding"/>
    <property type="match status" value="1"/>
</dbReference>
<feature type="domain" description="Molybdopterin oxidoreductase" evidence="9">
    <location>
        <begin position="1"/>
        <end position="330"/>
    </location>
</feature>
<dbReference type="SUPFAM" id="SSF53706">
    <property type="entry name" value="Formate dehydrogenase/DMSO reductase, domains 1-3"/>
    <property type="match status" value="1"/>
</dbReference>
<evidence type="ECO:0000256" key="2">
    <source>
        <dbReference type="ARBA" id="ARBA00001966"/>
    </source>
</evidence>
<dbReference type="InterPro" id="IPR041925">
    <property type="entry name" value="CT_Formate-Dh_H"/>
</dbReference>
<dbReference type="CDD" id="cd02790">
    <property type="entry name" value="MopB_CT_Formate-Dh_H"/>
    <property type="match status" value="1"/>
</dbReference>
<evidence type="ECO:0000256" key="3">
    <source>
        <dbReference type="ARBA" id="ARBA00022485"/>
    </source>
</evidence>
<evidence type="ECO:0000313" key="11">
    <source>
        <dbReference type="EMBL" id="GAW94194.1"/>
    </source>
</evidence>
<dbReference type="InterPro" id="IPR006657">
    <property type="entry name" value="MoPterin_dinucl-bd_dom"/>
</dbReference>
<dbReference type="GO" id="GO:0046872">
    <property type="term" value="F:metal ion binding"/>
    <property type="evidence" value="ECO:0007669"/>
    <property type="project" value="UniProtKB-KW"/>
</dbReference>
<evidence type="ECO:0000256" key="6">
    <source>
        <dbReference type="ARBA" id="ARBA00023002"/>
    </source>
</evidence>
<name>A0A1Z5HXF4_9FIRM</name>
<dbReference type="SUPFAM" id="SSF50692">
    <property type="entry name" value="ADC-like"/>
    <property type="match status" value="1"/>
</dbReference>
<comment type="caution">
    <text evidence="11">The sequence shown here is derived from an EMBL/GenBank/DDBJ whole genome shotgun (WGS) entry which is preliminary data.</text>
</comment>
<comment type="cofactor">
    <cofactor evidence="2">
        <name>[4Fe-4S] cluster</name>
        <dbReference type="ChEBI" id="CHEBI:49883"/>
    </cofactor>
</comment>
<evidence type="ECO:0000256" key="4">
    <source>
        <dbReference type="ARBA" id="ARBA00022505"/>
    </source>
</evidence>
<keyword evidence="6" id="KW-0560">Oxidoreductase</keyword>
<gene>
    <name evidence="11" type="ORF">KKC1_33070</name>
</gene>
<dbReference type="GO" id="GO:0003954">
    <property type="term" value="F:NADH dehydrogenase activity"/>
    <property type="evidence" value="ECO:0007669"/>
    <property type="project" value="TreeGrafter"/>
</dbReference>
<dbReference type="InterPro" id="IPR009010">
    <property type="entry name" value="Asp_de-COase-like_dom_sf"/>
</dbReference>
<evidence type="ECO:0000256" key="1">
    <source>
        <dbReference type="ARBA" id="ARBA00001942"/>
    </source>
</evidence>
<dbReference type="AlphaFoldDB" id="A0A1Z5HXF4"/>
<reference evidence="12" key="1">
    <citation type="journal article" date="2017" name="Appl. Environ. Microbiol.">
        <title>Genomic Analysis of Calderihabitans maritimus KKC1, a Thermophilic, Hydrogenogenic, Carboxydotrophic Bacterium Isolated from Marine Sediment.</title>
        <authorList>
            <person name="Omae K."/>
            <person name="Yoneda Y."/>
            <person name="Fukuyama Y."/>
            <person name="Yoshida T."/>
            <person name="Sako Y."/>
        </authorList>
    </citation>
    <scope>NUCLEOTIDE SEQUENCE [LARGE SCALE GENOMIC DNA]</scope>
    <source>
        <strain evidence="12">KKC1</strain>
    </source>
</reference>
<keyword evidence="8" id="KW-0411">Iron-sulfur</keyword>
<evidence type="ECO:0000313" key="12">
    <source>
        <dbReference type="Proteomes" id="UP000197032"/>
    </source>
</evidence>
<accession>A0A1Z5HXF4</accession>
<dbReference type="GO" id="GO:0051539">
    <property type="term" value="F:4 iron, 4 sulfur cluster binding"/>
    <property type="evidence" value="ECO:0007669"/>
    <property type="project" value="UniProtKB-KW"/>
</dbReference>
<dbReference type="GO" id="GO:0022904">
    <property type="term" value="P:respiratory electron transport chain"/>
    <property type="evidence" value="ECO:0007669"/>
    <property type="project" value="TreeGrafter"/>
</dbReference>
<keyword evidence="5" id="KW-0479">Metal-binding</keyword>
<keyword evidence="12" id="KW-1185">Reference proteome</keyword>
<dbReference type="InterPro" id="IPR006478">
    <property type="entry name" value="Formate_DH_asu"/>
</dbReference>
<evidence type="ECO:0000259" key="9">
    <source>
        <dbReference type="Pfam" id="PF00384"/>
    </source>
</evidence>
<dbReference type="GO" id="GO:0008863">
    <property type="term" value="F:formate dehydrogenase (NAD+) activity"/>
    <property type="evidence" value="ECO:0007669"/>
    <property type="project" value="InterPro"/>
</dbReference>
<evidence type="ECO:0000256" key="5">
    <source>
        <dbReference type="ARBA" id="ARBA00022723"/>
    </source>
</evidence>
<dbReference type="PANTHER" id="PTHR43105">
    <property type="entry name" value="RESPIRATORY NITRATE REDUCTASE"/>
    <property type="match status" value="1"/>
</dbReference>
<comment type="cofactor">
    <cofactor evidence="1">
        <name>Mo-bis(molybdopterin guanine dinucleotide)</name>
        <dbReference type="ChEBI" id="CHEBI:60539"/>
    </cofactor>
</comment>
<keyword evidence="4" id="KW-0500">Molybdenum</keyword>
<dbReference type="GO" id="GO:0015942">
    <property type="term" value="P:formate metabolic process"/>
    <property type="evidence" value="ECO:0007669"/>
    <property type="project" value="InterPro"/>
</dbReference>
<keyword evidence="3" id="KW-0004">4Fe-4S</keyword>
<dbReference type="NCBIfam" id="TIGR01591">
    <property type="entry name" value="Fdh-alpha"/>
    <property type="match status" value="1"/>
</dbReference>